<dbReference type="Gene3D" id="3.10.20.90">
    <property type="entry name" value="Phosphatidylinositol 3-kinase Catalytic Subunit, Chain A, domain 1"/>
    <property type="match status" value="1"/>
</dbReference>
<dbReference type="Gene3D" id="1.10.8.10">
    <property type="entry name" value="DNA helicase RuvA subunit, C-terminal domain"/>
    <property type="match status" value="1"/>
</dbReference>
<sequence>MADDAGQSDEYVTFNVKSSNDAKYTLSLPRTTTVGDLKAKLAASEYADTPADRQRLIYSGRVLKDHDTLDSTKIKDGNTIHLVKSAASNARQNPTSQGSAAAVPGAGAPRSNVPTSFATGTGNDPLAGLTGARYAGMMGLPGAGAFGPDGGMGAPPDPDQLLRQLDDPNTLQLMTEAMNNPIVIQQIRNSPMFRNNPMMQQMFDNPAFRRMLTDPEVIRQQMQMARSFGGLGGPGGGNSSFPAPGVTNTTPQGQNADNSTASTTTGEGATETPNQPNTTGPTSPPPNPFAMFGNPAGAGAGGAAGNPFAALFGPPPTGAQAPGQNQEGQGQGAPPANPFGNLFGAVGAGAAPGGQADPIQTAAQNLMQNPEAMRATMQLLGLGPPGAEGNTGAPGGDAGAVNPFAGLFGGAGGAGFPQAPPDNRPPEERYADQLRQLNDMGFYEFERNIQALRRSGGSVQGAVEYLLNGS</sequence>
<feature type="domain" description="UBA" evidence="2">
    <location>
        <begin position="425"/>
        <end position="469"/>
    </location>
</feature>
<dbReference type="Proteomes" id="UP000183809">
    <property type="component" value="Unassembled WGS sequence"/>
</dbReference>
<feature type="compositionally biased region" description="Polar residues" evidence="1">
    <location>
        <begin position="112"/>
        <end position="122"/>
    </location>
</feature>
<feature type="domain" description="Ubiquitin-like" evidence="3">
    <location>
        <begin position="12"/>
        <end position="89"/>
    </location>
</feature>
<feature type="compositionally biased region" description="Polar residues" evidence="1">
    <location>
        <begin position="87"/>
        <end position="99"/>
    </location>
</feature>
<evidence type="ECO:0000256" key="1">
    <source>
        <dbReference type="SAM" id="MobiDB-lite"/>
    </source>
</evidence>
<dbReference type="GeneID" id="31011618"/>
<feature type="compositionally biased region" description="Polar residues" evidence="1">
    <location>
        <begin position="246"/>
        <end position="258"/>
    </location>
</feature>
<feature type="compositionally biased region" description="Gly residues" evidence="1">
    <location>
        <begin position="229"/>
        <end position="238"/>
    </location>
</feature>
<feature type="region of interest" description="Disordered" evidence="1">
    <location>
        <begin position="227"/>
        <end position="357"/>
    </location>
</feature>
<feature type="compositionally biased region" description="Low complexity" evidence="1">
    <location>
        <begin position="305"/>
        <end position="324"/>
    </location>
</feature>
<dbReference type="InterPro" id="IPR015496">
    <property type="entry name" value="Ubiquilin"/>
</dbReference>
<dbReference type="PANTHER" id="PTHR10677">
    <property type="entry name" value="UBIQUILIN"/>
    <property type="match status" value="1"/>
</dbReference>
<name>A0A1J9R2Y8_9PEZI</name>
<dbReference type="Pfam" id="PF00240">
    <property type="entry name" value="ubiquitin"/>
    <property type="match status" value="1"/>
</dbReference>
<evidence type="ECO:0000313" key="5">
    <source>
        <dbReference type="Proteomes" id="UP000183809"/>
    </source>
</evidence>
<dbReference type="CDD" id="cd16106">
    <property type="entry name" value="Ubl_Dsk2p_like"/>
    <property type="match status" value="1"/>
</dbReference>
<dbReference type="GO" id="GO:0006511">
    <property type="term" value="P:ubiquitin-dependent protein catabolic process"/>
    <property type="evidence" value="ECO:0007669"/>
    <property type="project" value="TreeGrafter"/>
</dbReference>
<dbReference type="Pfam" id="PF00627">
    <property type="entry name" value="UBA"/>
    <property type="match status" value="1"/>
</dbReference>
<dbReference type="InterPro" id="IPR029071">
    <property type="entry name" value="Ubiquitin-like_domsf"/>
</dbReference>
<dbReference type="PROSITE" id="PS50030">
    <property type="entry name" value="UBA"/>
    <property type="match status" value="1"/>
</dbReference>
<proteinExistence type="predicted"/>
<dbReference type="SMART" id="SM00213">
    <property type="entry name" value="UBQ"/>
    <property type="match status" value="1"/>
</dbReference>
<evidence type="ECO:0000259" key="2">
    <source>
        <dbReference type="PROSITE" id="PS50030"/>
    </source>
</evidence>
<evidence type="ECO:0000313" key="4">
    <source>
        <dbReference type="EMBL" id="OJD35782.1"/>
    </source>
</evidence>
<evidence type="ECO:0000259" key="3">
    <source>
        <dbReference type="PROSITE" id="PS50053"/>
    </source>
</evidence>
<dbReference type="InterPro" id="IPR009060">
    <property type="entry name" value="UBA-like_sf"/>
</dbReference>
<dbReference type="SMART" id="SM00165">
    <property type="entry name" value="UBA"/>
    <property type="match status" value="1"/>
</dbReference>
<dbReference type="AlphaFoldDB" id="A0A1J9R2Y8"/>
<reference evidence="4 5" key="1">
    <citation type="submission" date="2016-10" db="EMBL/GenBank/DDBJ databases">
        <title>Proteomics and genomics reveal pathogen-plant mechanisms compatible with a hemibiotrophic lifestyle of Diplodia corticola.</title>
        <authorList>
            <person name="Fernandes I."/>
            <person name="De Jonge R."/>
            <person name="Van De Peer Y."/>
            <person name="Devreese B."/>
            <person name="Alves A."/>
            <person name="Esteves A.C."/>
        </authorList>
    </citation>
    <scope>NUCLEOTIDE SEQUENCE [LARGE SCALE GENOMIC DNA]</scope>
    <source>
        <strain evidence="4 5">CBS 112549</strain>
    </source>
</reference>
<dbReference type="SUPFAM" id="SSF46934">
    <property type="entry name" value="UBA-like"/>
    <property type="match status" value="1"/>
</dbReference>
<dbReference type="PANTHER" id="PTHR10677:SF3">
    <property type="entry name" value="FI07626P-RELATED"/>
    <property type="match status" value="1"/>
</dbReference>
<protein>
    <submittedName>
        <fullName evidence="4">Ubiquitin-like protein</fullName>
    </submittedName>
</protein>
<feature type="compositionally biased region" description="Low complexity" evidence="1">
    <location>
        <begin position="100"/>
        <end position="109"/>
    </location>
</feature>
<organism evidence="4 5">
    <name type="scientific">Diplodia corticola</name>
    <dbReference type="NCBI Taxonomy" id="236234"/>
    <lineage>
        <taxon>Eukaryota</taxon>
        <taxon>Fungi</taxon>
        <taxon>Dikarya</taxon>
        <taxon>Ascomycota</taxon>
        <taxon>Pezizomycotina</taxon>
        <taxon>Dothideomycetes</taxon>
        <taxon>Dothideomycetes incertae sedis</taxon>
        <taxon>Botryosphaeriales</taxon>
        <taxon>Botryosphaeriaceae</taxon>
        <taxon>Diplodia</taxon>
    </lineage>
</organism>
<dbReference type="OrthoDB" id="267397at2759"/>
<dbReference type="CDD" id="cd14324">
    <property type="entry name" value="UBA_Dsk2p_like"/>
    <property type="match status" value="1"/>
</dbReference>
<dbReference type="PROSITE" id="PS50053">
    <property type="entry name" value="UBIQUITIN_2"/>
    <property type="match status" value="1"/>
</dbReference>
<feature type="region of interest" description="Disordered" evidence="1">
    <location>
        <begin position="87"/>
        <end position="124"/>
    </location>
</feature>
<gene>
    <name evidence="4" type="ORF">BKCO1_1500096</name>
</gene>
<dbReference type="EMBL" id="MNUE01000015">
    <property type="protein sequence ID" value="OJD35782.1"/>
    <property type="molecule type" value="Genomic_DNA"/>
</dbReference>
<feature type="compositionally biased region" description="Low complexity" evidence="1">
    <location>
        <begin position="259"/>
        <end position="281"/>
    </location>
</feature>
<comment type="caution">
    <text evidence="4">The sequence shown here is derived from an EMBL/GenBank/DDBJ whole genome shotgun (WGS) entry which is preliminary data.</text>
</comment>
<dbReference type="FunFam" id="1.10.8.10:FF:000024">
    <property type="entry name" value="Ubiquitin domain-containing protein DSK2"/>
    <property type="match status" value="1"/>
</dbReference>
<dbReference type="GO" id="GO:0031593">
    <property type="term" value="F:polyubiquitin modification-dependent protein binding"/>
    <property type="evidence" value="ECO:0007669"/>
    <property type="project" value="TreeGrafter"/>
</dbReference>
<keyword evidence="5" id="KW-1185">Reference proteome</keyword>
<dbReference type="SUPFAM" id="SSF54236">
    <property type="entry name" value="Ubiquitin-like"/>
    <property type="match status" value="1"/>
</dbReference>
<dbReference type="Pfam" id="PF23195">
    <property type="entry name" value="UBQLN1"/>
    <property type="match status" value="1"/>
</dbReference>
<dbReference type="InterPro" id="IPR015940">
    <property type="entry name" value="UBA"/>
</dbReference>
<dbReference type="STRING" id="236234.A0A1J9R2Y8"/>
<dbReference type="InterPro" id="IPR000626">
    <property type="entry name" value="Ubiquitin-like_dom"/>
</dbReference>
<dbReference type="GO" id="GO:0005829">
    <property type="term" value="C:cytosol"/>
    <property type="evidence" value="ECO:0007669"/>
    <property type="project" value="TreeGrafter"/>
</dbReference>
<dbReference type="RefSeq" id="XP_020132042.1">
    <property type="nucleotide sequence ID" value="XM_020271359.1"/>
</dbReference>
<accession>A0A1J9R2Y8</accession>